<evidence type="ECO:0000256" key="3">
    <source>
        <dbReference type="ARBA" id="ARBA00022448"/>
    </source>
</evidence>
<comment type="subcellular location">
    <subcellularLocation>
        <location evidence="1">Membrane</location>
        <topology evidence="1">Multi-pass membrane protein</topology>
    </subcellularLocation>
</comment>
<evidence type="ECO:0000259" key="11">
    <source>
        <dbReference type="Pfam" id="PF16916"/>
    </source>
</evidence>
<dbReference type="InterPro" id="IPR050681">
    <property type="entry name" value="CDF/SLC30A"/>
</dbReference>
<evidence type="ECO:0000256" key="5">
    <source>
        <dbReference type="ARBA" id="ARBA00022989"/>
    </source>
</evidence>
<feature type="transmembrane region" description="Helical" evidence="9">
    <location>
        <begin position="67"/>
        <end position="92"/>
    </location>
</feature>
<gene>
    <name evidence="12" type="ORF">EAV92_13645</name>
</gene>
<dbReference type="Gene3D" id="1.20.1510.10">
    <property type="entry name" value="Cation efflux protein transmembrane domain"/>
    <property type="match status" value="1"/>
</dbReference>
<evidence type="ECO:0000256" key="9">
    <source>
        <dbReference type="SAM" id="Phobius"/>
    </source>
</evidence>
<dbReference type="SUPFAM" id="SSF161111">
    <property type="entry name" value="Cation efflux protein transmembrane domain-like"/>
    <property type="match status" value="1"/>
</dbReference>
<feature type="compositionally biased region" description="Basic residues" evidence="8">
    <location>
        <begin position="32"/>
        <end position="52"/>
    </location>
</feature>
<dbReference type="InterPro" id="IPR027470">
    <property type="entry name" value="Cation_efflux_CTD"/>
</dbReference>
<dbReference type="NCBIfam" id="TIGR01297">
    <property type="entry name" value="CDF"/>
    <property type="match status" value="1"/>
</dbReference>
<keyword evidence="5 9" id="KW-1133">Transmembrane helix</keyword>
<feature type="transmembrane region" description="Helical" evidence="9">
    <location>
        <begin position="128"/>
        <end position="151"/>
    </location>
</feature>
<keyword evidence="3" id="KW-0813">Transport</keyword>
<dbReference type="PANTHER" id="PTHR11562:SF17">
    <property type="entry name" value="RE54080P-RELATED"/>
    <property type="match status" value="1"/>
</dbReference>
<proteinExistence type="inferred from homology"/>
<dbReference type="EMBL" id="CP033433">
    <property type="protein sequence ID" value="AYQ73527.1"/>
    <property type="molecule type" value="Genomic_DNA"/>
</dbReference>
<evidence type="ECO:0000313" key="13">
    <source>
        <dbReference type="Proteomes" id="UP000269097"/>
    </source>
</evidence>
<name>A0A3G3K081_9BACL</name>
<keyword evidence="6" id="KW-0406">Ion transport</keyword>
<dbReference type="InterPro" id="IPR058533">
    <property type="entry name" value="Cation_efflux_TM"/>
</dbReference>
<dbReference type="AlphaFoldDB" id="A0A3G3K081"/>
<feature type="transmembrane region" description="Helical" evidence="9">
    <location>
        <begin position="163"/>
        <end position="186"/>
    </location>
</feature>
<dbReference type="PANTHER" id="PTHR11562">
    <property type="entry name" value="CATION EFFLUX PROTEIN/ ZINC TRANSPORTER"/>
    <property type="match status" value="1"/>
</dbReference>
<feature type="transmembrane region" description="Helical" evidence="9">
    <location>
        <begin position="206"/>
        <end position="227"/>
    </location>
</feature>
<feature type="domain" description="Cation efflux protein transmembrane" evidence="10">
    <location>
        <begin position="65"/>
        <end position="258"/>
    </location>
</feature>
<dbReference type="InterPro" id="IPR036837">
    <property type="entry name" value="Cation_efflux_CTD_sf"/>
</dbReference>
<dbReference type="Pfam" id="PF16916">
    <property type="entry name" value="ZT_dimer"/>
    <property type="match status" value="1"/>
</dbReference>
<keyword evidence="7 9" id="KW-0472">Membrane</keyword>
<reference evidence="12 13" key="1">
    <citation type="submission" date="2018-10" db="EMBL/GenBank/DDBJ databases">
        <title>Genome Sequence of Cohnella sp.</title>
        <authorList>
            <person name="Srinivasan S."/>
            <person name="Kim M.K."/>
        </authorList>
    </citation>
    <scope>NUCLEOTIDE SEQUENCE [LARGE SCALE GENOMIC DNA]</scope>
    <source>
        <strain evidence="12 13">18JY8-7</strain>
    </source>
</reference>
<feature type="region of interest" description="Disordered" evidence="8">
    <location>
        <begin position="1"/>
        <end position="58"/>
    </location>
</feature>
<dbReference type="SUPFAM" id="SSF160240">
    <property type="entry name" value="Cation efflux protein cytoplasmic domain-like"/>
    <property type="match status" value="1"/>
</dbReference>
<protein>
    <submittedName>
        <fullName evidence="12">Cation transporter</fullName>
    </submittedName>
</protein>
<evidence type="ECO:0000256" key="8">
    <source>
        <dbReference type="SAM" id="MobiDB-lite"/>
    </source>
</evidence>
<keyword evidence="4 9" id="KW-0812">Transmembrane</keyword>
<accession>A0A3G3K081</accession>
<sequence>MPSTRKERTAMTSRGSRDHDHEHDHTHDHAHGHAHFHGHHHQAHHGHSHHGHSHEVSREGNRKGLTLALLITGGIMVLEFIGGIATNSLALISDSGHMLSDAAALLLSLVAIRLAARPASHSKTYGFYRFEILAALFNGLVLFAIAAYIVWEAVRRFAEPPEVAGGAMMAIAAVGLLANLASALALMRQGDVKNNVNLRSAYLHVLGDALGSVGAIAAGVLMAAFGWYAADPIVSVLVSLLILRSAWGVVRHTLHVLMEGTPLSVDRARVQEALTEIEGVTDVHDLHIWTITSGFDAVSCHLRTDGQGDTQAVLRQALKILEERFFLKHATVQVESPDIDHGDTCR</sequence>
<keyword evidence="13" id="KW-1185">Reference proteome</keyword>
<organism evidence="12 13">
    <name type="scientific">Cohnella candidum</name>
    <dbReference type="NCBI Taxonomy" id="2674991"/>
    <lineage>
        <taxon>Bacteria</taxon>
        <taxon>Bacillati</taxon>
        <taxon>Bacillota</taxon>
        <taxon>Bacilli</taxon>
        <taxon>Bacillales</taxon>
        <taxon>Paenibacillaceae</taxon>
        <taxon>Cohnella</taxon>
    </lineage>
</organism>
<dbReference type="Pfam" id="PF01545">
    <property type="entry name" value="Cation_efflux"/>
    <property type="match status" value="1"/>
</dbReference>
<evidence type="ECO:0000256" key="6">
    <source>
        <dbReference type="ARBA" id="ARBA00023065"/>
    </source>
</evidence>
<comment type="similarity">
    <text evidence="2">Belongs to the cation diffusion facilitator (CDF) transporter (TC 2.A.4) family. SLC30A subfamily.</text>
</comment>
<evidence type="ECO:0000256" key="4">
    <source>
        <dbReference type="ARBA" id="ARBA00022692"/>
    </source>
</evidence>
<feature type="compositionally biased region" description="Basic and acidic residues" evidence="8">
    <location>
        <begin position="1"/>
        <end position="31"/>
    </location>
</feature>
<evidence type="ECO:0000259" key="10">
    <source>
        <dbReference type="Pfam" id="PF01545"/>
    </source>
</evidence>
<dbReference type="Proteomes" id="UP000269097">
    <property type="component" value="Chromosome"/>
</dbReference>
<dbReference type="InterPro" id="IPR002524">
    <property type="entry name" value="Cation_efflux"/>
</dbReference>
<evidence type="ECO:0000313" key="12">
    <source>
        <dbReference type="EMBL" id="AYQ73527.1"/>
    </source>
</evidence>
<feature type="domain" description="Cation efflux protein cytoplasmic" evidence="11">
    <location>
        <begin position="265"/>
        <end position="336"/>
    </location>
</feature>
<evidence type="ECO:0000256" key="7">
    <source>
        <dbReference type="ARBA" id="ARBA00023136"/>
    </source>
</evidence>
<feature type="transmembrane region" description="Helical" evidence="9">
    <location>
        <begin position="98"/>
        <end position="116"/>
    </location>
</feature>
<dbReference type="GO" id="GO:0005385">
    <property type="term" value="F:zinc ion transmembrane transporter activity"/>
    <property type="evidence" value="ECO:0007669"/>
    <property type="project" value="TreeGrafter"/>
</dbReference>
<dbReference type="GO" id="GO:0005886">
    <property type="term" value="C:plasma membrane"/>
    <property type="evidence" value="ECO:0007669"/>
    <property type="project" value="TreeGrafter"/>
</dbReference>
<feature type="transmembrane region" description="Helical" evidence="9">
    <location>
        <begin position="233"/>
        <end position="250"/>
    </location>
</feature>
<dbReference type="InterPro" id="IPR027469">
    <property type="entry name" value="Cation_efflux_TMD_sf"/>
</dbReference>
<evidence type="ECO:0000256" key="1">
    <source>
        <dbReference type="ARBA" id="ARBA00004141"/>
    </source>
</evidence>
<evidence type="ECO:0000256" key="2">
    <source>
        <dbReference type="ARBA" id="ARBA00008873"/>
    </source>
</evidence>
<dbReference type="KEGG" id="coh:EAV92_13645"/>